<organism evidence="1 2">
    <name type="scientific">Dissophora globulifera</name>
    <dbReference type="NCBI Taxonomy" id="979702"/>
    <lineage>
        <taxon>Eukaryota</taxon>
        <taxon>Fungi</taxon>
        <taxon>Fungi incertae sedis</taxon>
        <taxon>Mucoromycota</taxon>
        <taxon>Mortierellomycotina</taxon>
        <taxon>Mortierellomycetes</taxon>
        <taxon>Mortierellales</taxon>
        <taxon>Mortierellaceae</taxon>
        <taxon>Dissophora</taxon>
    </lineage>
</organism>
<reference evidence="1" key="1">
    <citation type="journal article" date="2020" name="Fungal Divers.">
        <title>Resolving the Mortierellaceae phylogeny through synthesis of multi-gene phylogenetics and phylogenomics.</title>
        <authorList>
            <person name="Vandepol N."/>
            <person name="Liber J."/>
            <person name="Desiro A."/>
            <person name="Na H."/>
            <person name="Kennedy M."/>
            <person name="Barry K."/>
            <person name="Grigoriev I.V."/>
            <person name="Miller A.N."/>
            <person name="O'Donnell K."/>
            <person name="Stajich J.E."/>
            <person name="Bonito G."/>
        </authorList>
    </citation>
    <scope>NUCLEOTIDE SEQUENCE</scope>
    <source>
        <strain evidence="1">REB-010B</strain>
    </source>
</reference>
<accession>A0A9P6UXB4</accession>
<protein>
    <submittedName>
        <fullName evidence="1">Uncharacterized protein</fullName>
    </submittedName>
</protein>
<evidence type="ECO:0000313" key="2">
    <source>
        <dbReference type="Proteomes" id="UP000738325"/>
    </source>
</evidence>
<keyword evidence="2" id="KW-1185">Reference proteome</keyword>
<sequence>MITPAAMVASDSFPKYDKTEPVAISTATSLAIDIPAAALASLGNSLSMSLPSLLSTSASSSSAYDSLDEDDNVLPPTVLAPAIAGADVRTRRLSQDFFFPNQKKFESATPAVIKARDLHLKDHPIVEGAYAEYEALYNADSLMTKDGRFMVRLL</sequence>
<name>A0A9P6UXB4_9FUNG</name>
<dbReference type="EMBL" id="JAAAIP010000188">
    <property type="protein sequence ID" value="KAG0323460.1"/>
    <property type="molecule type" value="Genomic_DNA"/>
</dbReference>
<dbReference type="AlphaFoldDB" id="A0A9P6UXB4"/>
<proteinExistence type="predicted"/>
<gene>
    <name evidence="1" type="ORF">BGZ99_002761</name>
</gene>
<dbReference type="Proteomes" id="UP000738325">
    <property type="component" value="Unassembled WGS sequence"/>
</dbReference>
<dbReference type="OrthoDB" id="2427966at2759"/>
<evidence type="ECO:0000313" key="1">
    <source>
        <dbReference type="EMBL" id="KAG0323460.1"/>
    </source>
</evidence>
<comment type="caution">
    <text evidence="1">The sequence shown here is derived from an EMBL/GenBank/DDBJ whole genome shotgun (WGS) entry which is preliminary data.</text>
</comment>